<dbReference type="AlphaFoldDB" id="A0AA85JJR1"/>
<dbReference type="GO" id="GO:0005509">
    <property type="term" value="F:calcium ion binding"/>
    <property type="evidence" value="ECO:0007669"/>
    <property type="project" value="InterPro"/>
</dbReference>
<dbReference type="InterPro" id="IPR002048">
    <property type="entry name" value="EF_hand_dom"/>
</dbReference>
<reference evidence="3" key="1">
    <citation type="submission" date="2022-06" db="EMBL/GenBank/DDBJ databases">
        <authorList>
            <person name="Berger JAMES D."/>
            <person name="Berger JAMES D."/>
        </authorList>
    </citation>
    <scope>NUCLEOTIDE SEQUENCE [LARGE SCALE GENOMIC DNA]</scope>
</reference>
<dbReference type="WBParaSite" id="TREG1_25600.1">
    <property type="protein sequence ID" value="TREG1_25600.1"/>
    <property type="gene ID" value="TREG1_25600"/>
</dbReference>
<dbReference type="Gene3D" id="1.10.238.10">
    <property type="entry name" value="EF-hand"/>
    <property type="match status" value="1"/>
</dbReference>
<dbReference type="InterPro" id="IPR011992">
    <property type="entry name" value="EF-hand-dom_pair"/>
</dbReference>
<dbReference type="CDD" id="cd00051">
    <property type="entry name" value="EFh"/>
    <property type="match status" value="1"/>
</dbReference>
<organism evidence="3 4">
    <name type="scientific">Trichobilharzia regenti</name>
    <name type="common">Nasal bird schistosome</name>
    <dbReference type="NCBI Taxonomy" id="157069"/>
    <lineage>
        <taxon>Eukaryota</taxon>
        <taxon>Metazoa</taxon>
        <taxon>Spiralia</taxon>
        <taxon>Lophotrochozoa</taxon>
        <taxon>Platyhelminthes</taxon>
        <taxon>Trematoda</taxon>
        <taxon>Digenea</taxon>
        <taxon>Strigeidida</taxon>
        <taxon>Schistosomatoidea</taxon>
        <taxon>Schistosomatidae</taxon>
        <taxon>Trichobilharzia</taxon>
    </lineage>
</organism>
<evidence type="ECO:0000259" key="2">
    <source>
        <dbReference type="PROSITE" id="PS50222"/>
    </source>
</evidence>
<evidence type="ECO:0000313" key="3">
    <source>
        <dbReference type="Proteomes" id="UP000050795"/>
    </source>
</evidence>
<dbReference type="PROSITE" id="PS50222">
    <property type="entry name" value="EF_HAND_2"/>
    <property type="match status" value="1"/>
</dbReference>
<sequence length="70" mass="7967">MPCKETYLNLFKQLDKNGDNVVSYEELKSGLKELGMDDDCINDVMRILDSDKDGQITLAEYKKAVGYESK</sequence>
<dbReference type="Proteomes" id="UP000050795">
    <property type="component" value="Unassembled WGS sequence"/>
</dbReference>
<evidence type="ECO:0000313" key="5">
    <source>
        <dbReference type="WBParaSite" id="TREG1_25600.2"/>
    </source>
</evidence>
<evidence type="ECO:0000256" key="1">
    <source>
        <dbReference type="ARBA" id="ARBA00022837"/>
    </source>
</evidence>
<accession>A0AA85JJR1</accession>
<keyword evidence="1" id="KW-0106">Calcium</keyword>
<proteinExistence type="predicted"/>
<dbReference type="InterPro" id="IPR018247">
    <property type="entry name" value="EF_Hand_1_Ca_BS"/>
</dbReference>
<dbReference type="Pfam" id="PF13499">
    <property type="entry name" value="EF-hand_7"/>
    <property type="match status" value="1"/>
</dbReference>
<dbReference type="WBParaSite" id="TREG1_25600.2">
    <property type="protein sequence ID" value="TREG1_25600.2"/>
    <property type="gene ID" value="TREG1_25600"/>
</dbReference>
<dbReference type="SMART" id="SM00054">
    <property type="entry name" value="EFh"/>
    <property type="match status" value="2"/>
</dbReference>
<name>A0AA85JJR1_TRIRE</name>
<protein>
    <recommendedName>
        <fullName evidence="2">EF-hand domain-containing protein</fullName>
    </recommendedName>
</protein>
<dbReference type="SUPFAM" id="SSF47473">
    <property type="entry name" value="EF-hand"/>
    <property type="match status" value="1"/>
</dbReference>
<reference evidence="4 5" key="2">
    <citation type="submission" date="2023-11" db="UniProtKB">
        <authorList>
            <consortium name="WormBaseParasite"/>
        </authorList>
    </citation>
    <scope>IDENTIFICATION</scope>
</reference>
<keyword evidence="3" id="KW-1185">Reference proteome</keyword>
<evidence type="ECO:0000313" key="4">
    <source>
        <dbReference type="WBParaSite" id="TREG1_25600.1"/>
    </source>
</evidence>
<dbReference type="PROSITE" id="PS00018">
    <property type="entry name" value="EF_HAND_1"/>
    <property type="match status" value="2"/>
</dbReference>
<feature type="domain" description="EF-hand" evidence="2">
    <location>
        <begin position="2"/>
        <end position="37"/>
    </location>
</feature>